<dbReference type="EC" id="2.4.-.-" evidence="1"/>
<keyword evidence="1" id="KW-0328">Glycosyltransferase</keyword>
<dbReference type="Proteomes" id="UP001255416">
    <property type="component" value="Unassembled WGS sequence"/>
</dbReference>
<dbReference type="RefSeq" id="WP_316782873.1">
    <property type="nucleotide sequence ID" value="NZ_JASMWN010000049.1"/>
</dbReference>
<keyword evidence="2" id="KW-1185">Reference proteome</keyword>
<accession>A0ABU3VN78</accession>
<comment type="caution">
    <text evidence="1">The sequence shown here is derived from an EMBL/GenBank/DDBJ whole genome shotgun (WGS) entry which is preliminary data.</text>
</comment>
<reference evidence="2" key="1">
    <citation type="submission" date="2023-05" db="EMBL/GenBank/DDBJ databases">
        <title>Sedimentitalea sp. nov. JM2-8.</title>
        <authorList>
            <person name="Huang J."/>
        </authorList>
    </citation>
    <scope>NUCLEOTIDE SEQUENCE [LARGE SCALE GENOMIC DNA]</scope>
    <source>
        <strain evidence="2">KHS03</strain>
    </source>
</reference>
<dbReference type="EMBL" id="JASMWN010000049">
    <property type="protein sequence ID" value="MDU9007139.1"/>
    <property type="molecule type" value="Genomic_DNA"/>
</dbReference>
<evidence type="ECO:0000313" key="2">
    <source>
        <dbReference type="Proteomes" id="UP001255416"/>
    </source>
</evidence>
<organism evidence="1 2">
    <name type="scientific">Sedimentitalea todarodis</name>
    <dbReference type="NCBI Taxonomy" id="1631240"/>
    <lineage>
        <taxon>Bacteria</taxon>
        <taxon>Pseudomonadati</taxon>
        <taxon>Pseudomonadota</taxon>
        <taxon>Alphaproteobacteria</taxon>
        <taxon>Rhodobacterales</taxon>
        <taxon>Paracoccaceae</taxon>
        <taxon>Sedimentitalea</taxon>
    </lineage>
</organism>
<evidence type="ECO:0000313" key="1">
    <source>
        <dbReference type="EMBL" id="MDU9007139.1"/>
    </source>
</evidence>
<protein>
    <submittedName>
        <fullName evidence="1">Glycosyltransferase family 2 protein</fullName>
        <ecNumber evidence="1">2.4.-.-</ecNumber>
    </submittedName>
</protein>
<proteinExistence type="predicted"/>
<dbReference type="GO" id="GO:0016757">
    <property type="term" value="F:glycosyltransferase activity"/>
    <property type="evidence" value="ECO:0007669"/>
    <property type="project" value="UniProtKB-KW"/>
</dbReference>
<sequence>MSEVKWAVITTCAEPKRLVEAFIAHHLAIGAHEIVLFFDDPADGLAETFSQIPRVTCISCDAAYWTKRRPRKGRPSGHRQRQTHNAEYAARNLCESEWIAHIDVDEFLLARSVRSISEMLGRVPETLDAVRVLPAERMFAGSWLPGKMDLSGIFKLKPEWASDWGKELYGADLGELFPNGFQGHEVGKSFKRRRNREARLNIHFVRKDGENIPEHKVEQDEAVLLHMFPVSFEDWVGKYERRIDDPVYFNSMPDHAQKRYSIYRKARERSSEGTVRELFEALSVLPADSPARASRPGLFLRANLDVANNVQRLVRPYLSSAKFEHTSSPAPSPIPDNQRVFQIGMNRCGSKDISAMFGRRGMSYAHWDRGRIARNLRAAQAAEGKPFAGYENYQLLSDISYGSNGTDIYDGFYDFDYIAKFYRDSIFLLNHRPVDEWLSSRRKFRDGKYIAEHMAAAGICSEEAMLAKWAEDWQAHAENVRDSAARGDIRLIEYSLNTEKPFSLFARLEKMLRDRS</sequence>
<dbReference type="InterPro" id="IPR027417">
    <property type="entry name" value="P-loop_NTPase"/>
</dbReference>
<name>A0ABU3VN78_9RHOB</name>
<gene>
    <name evidence="1" type="ORF">QO231_25315</name>
</gene>
<dbReference type="Gene3D" id="3.40.50.300">
    <property type="entry name" value="P-loop containing nucleotide triphosphate hydrolases"/>
    <property type="match status" value="1"/>
</dbReference>
<dbReference type="SUPFAM" id="SSF52540">
    <property type="entry name" value="P-loop containing nucleoside triphosphate hydrolases"/>
    <property type="match status" value="1"/>
</dbReference>
<dbReference type="Pfam" id="PF13704">
    <property type="entry name" value="Glyco_tranf_2_4"/>
    <property type="match status" value="1"/>
</dbReference>
<keyword evidence="1" id="KW-0808">Transferase</keyword>